<name>A0A8B6F313_MYTGA</name>
<protein>
    <submittedName>
        <fullName evidence="1">Uncharacterized protein</fullName>
    </submittedName>
</protein>
<dbReference type="Proteomes" id="UP000596742">
    <property type="component" value="Unassembled WGS sequence"/>
</dbReference>
<comment type="caution">
    <text evidence="1">The sequence shown here is derived from an EMBL/GenBank/DDBJ whole genome shotgun (WGS) entry which is preliminary data.</text>
</comment>
<organism evidence="1 2">
    <name type="scientific">Mytilus galloprovincialis</name>
    <name type="common">Mediterranean mussel</name>
    <dbReference type="NCBI Taxonomy" id="29158"/>
    <lineage>
        <taxon>Eukaryota</taxon>
        <taxon>Metazoa</taxon>
        <taxon>Spiralia</taxon>
        <taxon>Lophotrochozoa</taxon>
        <taxon>Mollusca</taxon>
        <taxon>Bivalvia</taxon>
        <taxon>Autobranchia</taxon>
        <taxon>Pteriomorphia</taxon>
        <taxon>Mytilida</taxon>
        <taxon>Mytiloidea</taxon>
        <taxon>Mytilidae</taxon>
        <taxon>Mytilinae</taxon>
        <taxon>Mytilus</taxon>
    </lineage>
</organism>
<proteinExistence type="predicted"/>
<reference evidence="1" key="1">
    <citation type="submission" date="2018-11" db="EMBL/GenBank/DDBJ databases">
        <authorList>
            <person name="Alioto T."/>
            <person name="Alioto T."/>
        </authorList>
    </citation>
    <scope>NUCLEOTIDE SEQUENCE</scope>
</reference>
<gene>
    <name evidence="1" type="ORF">MGAL_10B016319</name>
</gene>
<dbReference type="AlphaFoldDB" id="A0A8B6F313"/>
<feature type="non-terminal residue" evidence="1">
    <location>
        <position position="155"/>
    </location>
</feature>
<evidence type="ECO:0000313" key="1">
    <source>
        <dbReference type="EMBL" id="VDI43403.1"/>
    </source>
</evidence>
<keyword evidence="2" id="KW-1185">Reference proteome</keyword>
<accession>A0A8B6F313</accession>
<sequence>MEKNLFDDFEKRVDDEINFHIDKTISQRRRTRVDGIVESILSDIDRKYGKDMKFQDMKDEDEINALHHQLKTEEIKARLKEISDQLSNEGKDFIPKGQSYGFLRAYQHLPETEIQEESKRLQKALDTIFVADIVKKYSVTTKISVIKTYDKDALR</sequence>
<dbReference type="OrthoDB" id="26838at2759"/>
<dbReference type="EMBL" id="UYJE01006150">
    <property type="protein sequence ID" value="VDI43403.1"/>
    <property type="molecule type" value="Genomic_DNA"/>
</dbReference>
<evidence type="ECO:0000313" key="2">
    <source>
        <dbReference type="Proteomes" id="UP000596742"/>
    </source>
</evidence>